<comment type="caution">
    <text evidence="3">The sequence shown here is derived from an EMBL/GenBank/DDBJ whole genome shotgun (WGS) entry which is preliminary data.</text>
</comment>
<dbReference type="InterPro" id="IPR010559">
    <property type="entry name" value="Sig_transdc_His_kin_internal"/>
</dbReference>
<dbReference type="Proteomes" id="UP000318833">
    <property type="component" value="Unassembled WGS sequence"/>
</dbReference>
<feature type="transmembrane region" description="Helical" evidence="1">
    <location>
        <begin position="109"/>
        <end position="132"/>
    </location>
</feature>
<feature type="transmembrane region" description="Helical" evidence="1">
    <location>
        <begin position="63"/>
        <end position="85"/>
    </location>
</feature>
<dbReference type="InterPro" id="IPR050640">
    <property type="entry name" value="Bact_2-comp_sensor_kinase"/>
</dbReference>
<dbReference type="AlphaFoldDB" id="A0A554VCT4"/>
<accession>A0A554VCT4</accession>
<feature type="transmembrane region" description="Helical" evidence="1">
    <location>
        <begin position="7"/>
        <end position="24"/>
    </location>
</feature>
<dbReference type="RefSeq" id="WP_143918457.1">
    <property type="nucleotide sequence ID" value="NZ_CANMIK010000080.1"/>
</dbReference>
<evidence type="ECO:0000313" key="3">
    <source>
        <dbReference type="EMBL" id="TSE04570.1"/>
    </source>
</evidence>
<name>A0A554VCT4_9FLAO</name>
<keyword evidence="3" id="KW-0808">Transferase</keyword>
<proteinExistence type="predicted"/>
<evidence type="ECO:0000256" key="1">
    <source>
        <dbReference type="SAM" id="Phobius"/>
    </source>
</evidence>
<dbReference type="Pfam" id="PF06580">
    <property type="entry name" value="His_kinase"/>
    <property type="match status" value="1"/>
</dbReference>
<keyword evidence="3" id="KW-0418">Kinase</keyword>
<protein>
    <submittedName>
        <fullName evidence="3">Histidine kinase</fullName>
    </submittedName>
</protein>
<sequence>MNALKRFFYQTFLWLIIWSVLWFGRGFNSQFLAENSFAFAFQALLIGALIYYIAPMFLFKKKYVLFLIISILGITTLAFISINLFTVPKIPPPFGGGPKNINPKPPSRFFIHFLLLSISYVIAVFIETFVFAQKKEQETIKNKNENLQTELKLLKSQINPHFLFNSLNNIYALSVIDSNKTQQSIGYLSDMLRYVLYECERPLVPLKKEVSYIKDYIKLFSLKSSKAYAITTDFSVLDGNTWIAPMLLIPFVENAFKHSNIEKPKDSFIKIQIQSTPNYINFKIENSIPKKRINKDIIGGIGLENVKKRLAILYPENHQLDIIENNEVFKVKLNIKQTNNA</sequence>
<reference evidence="3 4" key="1">
    <citation type="submission" date="2019-07" db="EMBL/GenBank/DDBJ databases">
        <title>The draft genome sequence of Aquimarina algiphila M91.</title>
        <authorList>
            <person name="Meng X."/>
        </authorList>
    </citation>
    <scope>NUCLEOTIDE SEQUENCE [LARGE SCALE GENOMIC DNA]</scope>
    <source>
        <strain evidence="3 4">M91</strain>
    </source>
</reference>
<dbReference type="PANTHER" id="PTHR34220">
    <property type="entry name" value="SENSOR HISTIDINE KINASE YPDA"/>
    <property type="match status" value="1"/>
</dbReference>
<organism evidence="3 4">
    <name type="scientific">Aquimarina algiphila</name>
    <dbReference type="NCBI Taxonomy" id="2047982"/>
    <lineage>
        <taxon>Bacteria</taxon>
        <taxon>Pseudomonadati</taxon>
        <taxon>Bacteroidota</taxon>
        <taxon>Flavobacteriia</taxon>
        <taxon>Flavobacteriales</taxon>
        <taxon>Flavobacteriaceae</taxon>
        <taxon>Aquimarina</taxon>
    </lineage>
</organism>
<keyword evidence="1" id="KW-0812">Transmembrane</keyword>
<dbReference type="GO" id="GO:0000155">
    <property type="term" value="F:phosphorelay sensor kinase activity"/>
    <property type="evidence" value="ECO:0007669"/>
    <property type="project" value="InterPro"/>
</dbReference>
<dbReference type="OrthoDB" id="9809908at2"/>
<keyword evidence="4" id="KW-1185">Reference proteome</keyword>
<dbReference type="GO" id="GO:0016020">
    <property type="term" value="C:membrane"/>
    <property type="evidence" value="ECO:0007669"/>
    <property type="project" value="InterPro"/>
</dbReference>
<gene>
    <name evidence="3" type="ORF">FOF46_25845</name>
</gene>
<keyword evidence="1" id="KW-0472">Membrane</keyword>
<evidence type="ECO:0000259" key="2">
    <source>
        <dbReference type="Pfam" id="PF06580"/>
    </source>
</evidence>
<dbReference type="EMBL" id="VLNR01000078">
    <property type="protein sequence ID" value="TSE04570.1"/>
    <property type="molecule type" value="Genomic_DNA"/>
</dbReference>
<keyword evidence="1" id="KW-1133">Transmembrane helix</keyword>
<feature type="domain" description="Signal transduction histidine kinase internal region" evidence="2">
    <location>
        <begin position="149"/>
        <end position="224"/>
    </location>
</feature>
<evidence type="ECO:0000313" key="4">
    <source>
        <dbReference type="Proteomes" id="UP000318833"/>
    </source>
</evidence>
<feature type="transmembrane region" description="Helical" evidence="1">
    <location>
        <begin position="36"/>
        <end position="54"/>
    </location>
</feature>
<dbReference type="PANTHER" id="PTHR34220:SF7">
    <property type="entry name" value="SENSOR HISTIDINE KINASE YPDA"/>
    <property type="match status" value="1"/>
</dbReference>